<dbReference type="AlphaFoldDB" id="A0A2M8EZ47"/>
<accession>A0A2M8EZ47</accession>
<proteinExistence type="predicted"/>
<evidence type="ECO:0008006" key="3">
    <source>
        <dbReference type="Google" id="ProtNLM"/>
    </source>
</evidence>
<evidence type="ECO:0000313" key="1">
    <source>
        <dbReference type="EMBL" id="PJC32005.1"/>
    </source>
</evidence>
<dbReference type="Proteomes" id="UP000229777">
    <property type="component" value="Unassembled WGS sequence"/>
</dbReference>
<organism evidence="1 2">
    <name type="scientific">Candidatus Roizmanbacteria bacterium CG_4_9_14_0_2_um_filter_36_12</name>
    <dbReference type="NCBI Taxonomy" id="1974837"/>
    <lineage>
        <taxon>Bacteria</taxon>
        <taxon>Candidatus Roizmaniibacteriota</taxon>
    </lineage>
</organism>
<comment type="caution">
    <text evidence="1">The sequence shown here is derived from an EMBL/GenBank/DDBJ whole genome shotgun (WGS) entry which is preliminary data.</text>
</comment>
<gene>
    <name evidence="1" type="ORF">CO049_03505</name>
</gene>
<evidence type="ECO:0000313" key="2">
    <source>
        <dbReference type="Proteomes" id="UP000229777"/>
    </source>
</evidence>
<reference evidence="2" key="1">
    <citation type="submission" date="2017-09" db="EMBL/GenBank/DDBJ databases">
        <title>Depth-based differentiation of microbial function through sediment-hosted aquifers and enrichment of novel symbionts in the deep terrestrial subsurface.</title>
        <authorList>
            <person name="Probst A.J."/>
            <person name="Ladd B."/>
            <person name="Jarett J.K."/>
            <person name="Geller-Mcgrath D.E."/>
            <person name="Sieber C.M.K."/>
            <person name="Emerson J.B."/>
            <person name="Anantharaman K."/>
            <person name="Thomas B.C."/>
            <person name="Malmstrom R."/>
            <person name="Stieglmeier M."/>
            <person name="Klingl A."/>
            <person name="Woyke T."/>
            <person name="Ryan C.M."/>
            <person name="Banfield J.F."/>
        </authorList>
    </citation>
    <scope>NUCLEOTIDE SEQUENCE [LARGE SCALE GENOMIC DNA]</scope>
</reference>
<protein>
    <recommendedName>
        <fullName evidence="3">Com family DNA-binding transcriptional regulator</fullName>
    </recommendedName>
</protein>
<sequence>MKYNIVCKYCGRTLFKSRVPFIMTLPIEIQCPQCKKLLQLPDGAEAKLEQEKKIKFKRA</sequence>
<name>A0A2M8EZ47_9BACT</name>
<dbReference type="EMBL" id="PFSA01000061">
    <property type="protein sequence ID" value="PJC32005.1"/>
    <property type="molecule type" value="Genomic_DNA"/>
</dbReference>